<dbReference type="AlphaFoldDB" id="A0A4U1B561"/>
<evidence type="ECO:0000313" key="2">
    <source>
        <dbReference type="EMBL" id="TKB45447.1"/>
    </source>
</evidence>
<reference evidence="2 3" key="1">
    <citation type="submission" date="2019-04" db="EMBL/GenBank/DDBJ databases">
        <title>Thalassotalea guangxiensis sp. nov., isolated from sediment of the coastal wetland.</title>
        <authorList>
            <person name="Zheng S."/>
            <person name="Zhang D."/>
        </authorList>
    </citation>
    <scope>NUCLEOTIDE SEQUENCE [LARGE SCALE GENOMIC DNA]</scope>
    <source>
        <strain evidence="2 3">ZS-4</strain>
    </source>
</reference>
<protein>
    <recommendedName>
        <fullName evidence="4">Tetratricopeptide repeat protein</fullName>
    </recommendedName>
</protein>
<dbReference type="EMBL" id="SWDB01000020">
    <property type="protein sequence ID" value="TKB45447.1"/>
    <property type="molecule type" value="Genomic_DNA"/>
</dbReference>
<keyword evidence="1" id="KW-0732">Signal</keyword>
<evidence type="ECO:0000313" key="3">
    <source>
        <dbReference type="Proteomes" id="UP000307999"/>
    </source>
</evidence>
<accession>A0A4U1B561</accession>
<dbReference type="Gene3D" id="1.25.40.10">
    <property type="entry name" value="Tetratricopeptide repeat domain"/>
    <property type="match status" value="1"/>
</dbReference>
<organism evidence="2 3">
    <name type="scientific">Thalassotalea mangrovi</name>
    <dbReference type="NCBI Taxonomy" id="2572245"/>
    <lineage>
        <taxon>Bacteria</taxon>
        <taxon>Pseudomonadati</taxon>
        <taxon>Pseudomonadota</taxon>
        <taxon>Gammaproteobacteria</taxon>
        <taxon>Alteromonadales</taxon>
        <taxon>Colwelliaceae</taxon>
        <taxon>Thalassotalea</taxon>
    </lineage>
</organism>
<dbReference type="OrthoDB" id="9812424at2"/>
<feature type="signal peptide" evidence="1">
    <location>
        <begin position="1"/>
        <end position="21"/>
    </location>
</feature>
<proteinExistence type="predicted"/>
<feature type="chain" id="PRO_5020635258" description="Tetratricopeptide repeat protein" evidence="1">
    <location>
        <begin position="22"/>
        <end position="218"/>
    </location>
</feature>
<dbReference type="RefSeq" id="WP_136735722.1">
    <property type="nucleotide sequence ID" value="NZ_SWDB01000020.1"/>
</dbReference>
<evidence type="ECO:0008006" key="4">
    <source>
        <dbReference type="Google" id="ProtNLM"/>
    </source>
</evidence>
<gene>
    <name evidence="2" type="ORF">E8M12_08505</name>
</gene>
<comment type="caution">
    <text evidence="2">The sequence shown here is derived from an EMBL/GenBank/DDBJ whole genome shotgun (WGS) entry which is preliminary data.</text>
</comment>
<dbReference type="SUPFAM" id="SSF48452">
    <property type="entry name" value="TPR-like"/>
    <property type="match status" value="1"/>
</dbReference>
<keyword evidence="3" id="KW-1185">Reference proteome</keyword>
<evidence type="ECO:0000256" key="1">
    <source>
        <dbReference type="SAM" id="SignalP"/>
    </source>
</evidence>
<dbReference type="Proteomes" id="UP000307999">
    <property type="component" value="Unassembled WGS sequence"/>
</dbReference>
<dbReference type="InterPro" id="IPR011990">
    <property type="entry name" value="TPR-like_helical_dom_sf"/>
</dbReference>
<name>A0A4U1B561_9GAMM</name>
<sequence>MKSRILTMFVLALLYCNTSLAAPTMTSEQLTQLQHQWAKVNYELDDKAQIKGFEELLETATALTQAEPDNAEYWVWRGIIESSFAGAKGGLGALSLAKSAKHSLTKAIRIDGSALMGSAYTSLGTLYHKVPGWPISFGDDKDARMYLEKALIINPEGIDPNYFFGEFLYDDHQYQQAKKYLLIAQQAPAREDRPLADKYRQQEITDLISKVDKKLNKK</sequence>